<dbReference type="EMBL" id="JBBMES010000007">
    <property type="protein sequence ID" value="MEQ2535083.1"/>
    <property type="molecule type" value="Genomic_DNA"/>
</dbReference>
<feature type="transmembrane region" description="Helical" evidence="1">
    <location>
        <begin position="435"/>
        <end position="453"/>
    </location>
</feature>
<feature type="transmembrane region" description="Helical" evidence="1">
    <location>
        <begin position="105"/>
        <end position="126"/>
    </location>
</feature>
<gene>
    <name evidence="2" type="ORF">WMO38_08135</name>
</gene>
<feature type="transmembrane region" description="Helical" evidence="1">
    <location>
        <begin position="407"/>
        <end position="423"/>
    </location>
</feature>
<feature type="transmembrane region" description="Helical" evidence="1">
    <location>
        <begin position="12"/>
        <end position="31"/>
    </location>
</feature>
<sequence length="572" mass="66486">MNEKKTNKQLVSYITLAVSLLVIVLLEYKFFANVMFNGVLIGDEGDARLNNLLVEHWFRAFGGKEKFSIVNIFYPITNTLAYTDMLLALAIPYSILRMFGMNMFLANKIVLIGFHIFGSYSLFYLLKKKFKLNNLWSLFGVIVFSYSSAYYVRIGHTQLITISLVPLLIIFMFCFFENFQNKVKRIVYGLLTITLYVLIMYTSWYTAFFTALFMATFIVIYVCVASSNKNKVFSNVWMYIKKCYKEIIAYVVYAICIAIPFFKMYIQVSRMYGKRSYSEIATMLPELIDFFNVGDNNLLIGRFIKALGLSSRTYLNQGEMSVGFSLLTMGLLVAAFFYVRKKYLKEKYKALETEGSYTVQSKMVLVSIIYAVLVSFILLVQSKEISFWYLVYRFVPGGSAIRAAVRYNYYLVMPVAIVIANFGQMLQNRIKKEKVNLIFGIVMPLCAAALVWVSNYNTQGVYAHWNMESENKFIEAVSAPPDDCEVMYIVDSKYEDRKYAFHSYQLMAWEVSYKYNLKNMNGYSGQFPKEWELDNVWEKDIHTKAAEWIKLNKIDKKVYYYDVATNVWTKAN</sequence>
<comment type="caution">
    <text evidence="2">The sequence shown here is derived from an EMBL/GenBank/DDBJ whole genome shotgun (WGS) entry which is preliminary data.</text>
</comment>
<keyword evidence="1" id="KW-1133">Transmembrane helix</keyword>
<keyword evidence="1" id="KW-0472">Membrane</keyword>
<feature type="transmembrane region" description="Helical" evidence="1">
    <location>
        <begin position="320"/>
        <end position="339"/>
    </location>
</feature>
<keyword evidence="1" id="KW-0812">Transmembrane</keyword>
<feature type="transmembrane region" description="Helical" evidence="1">
    <location>
        <begin position="158"/>
        <end position="176"/>
    </location>
</feature>
<name>A0ABV1GNN1_9FIRM</name>
<evidence type="ECO:0000313" key="3">
    <source>
        <dbReference type="Proteomes" id="UP001480973"/>
    </source>
</evidence>
<evidence type="ECO:0000313" key="2">
    <source>
        <dbReference type="EMBL" id="MEQ2535083.1"/>
    </source>
</evidence>
<feature type="transmembrane region" description="Helical" evidence="1">
    <location>
        <begin position="183"/>
        <end position="201"/>
    </location>
</feature>
<reference evidence="2 3" key="1">
    <citation type="submission" date="2024-03" db="EMBL/GenBank/DDBJ databases">
        <title>Human intestinal bacterial collection.</title>
        <authorList>
            <person name="Pauvert C."/>
            <person name="Hitch T.C.A."/>
            <person name="Clavel T."/>
        </authorList>
    </citation>
    <scope>NUCLEOTIDE SEQUENCE [LARGE SCALE GENOMIC DNA]</scope>
    <source>
        <strain evidence="2 3">CLA-JM-H10</strain>
    </source>
</reference>
<protein>
    <recommendedName>
        <fullName evidence="4">YfhO family protein</fullName>
    </recommendedName>
</protein>
<feature type="transmembrane region" description="Helical" evidence="1">
    <location>
        <begin position="207"/>
        <end position="226"/>
    </location>
</feature>
<organism evidence="2 3">
    <name type="scientific">Lachnospira intestinalis</name>
    <dbReference type="NCBI Taxonomy" id="3133158"/>
    <lineage>
        <taxon>Bacteria</taxon>
        <taxon>Bacillati</taxon>
        <taxon>Bacillota</taxon>
        <taxon>Clostridia</taxon>
        <taxon>Lachnospirales</taxon>
        <taxon>Lachnospiraceae</taxon>
        <taxon>Lachnospira</taxon>
    </lineage>
</organism>
<evidence type="ECO:0008006" key="4">
    <source>
        <dbReference type="Google" id="ProtNLM"/>
    </source>
</evidence>
<accession>A0ABV1GNN1</accession>
<keyword evidence="3" id="KW-1185">Reference proteome</keyword>
<feature type="transmembrane region" description="Helical" evidence="1">
    <location>
        <begin position="133"/>
        <end position="152"/>
    </location>
</feature>
<feature type="transmembrane region" description="Helical" evidence="1">
    <location>
        <begin position="72"/>
        <end position="93"/>
    </location>
</feature>
<evidence type="ECO:0000256" key="1">
    <source>
        <dbReference type="SAM" id="Phobius"/>
    </source>
</evidence>
<proteinExistence type="predicted"/>
<feature type="transmembrane region" description="Helical" evidence="1">
    <location>
        <begin position="359"/>
        <end position="380"/>
    </location>
</feature>
<feature type="transmembrane region" description="Helical" evidence="1">
    <location>
        <begin position="247"/>
        <end position="266"/>
    </location>
</feature>
<dbReference type="Proteomes" id="UP001480973">
    <property type="component" value="Unassembled WGS sequence"/>
</dbReference>